<keyword evidence="1" id="KW-0479">Metal-binding</keyword>
<reference evidence="3 4" key="1">
    <citation type="submission" date="2023-07" db="EMBL/GenBank/DDBJ databases">
        <title>Genomic Encyclopedia of Type Strains, Phase IV (KMG-IV): sequencing the most valuable type-strain genomes for metagenomic binning, comparative biology and taxonomic classification.</title>
        <authorList>
            <person name="Goeker M."/>
        </authorList>
    </citation>
    <scope>NUCLEOTIDE SEQUENCE [LARGE SCALE GENOMIC DNA]</scope>
    <source>
        <strain evidence="3 4">DSM 3770</strain>
    </source>
</reference>
<sequence length="242" mass="25560">MNTPTPAMQAPPLLFPAPALPLVPVTGSTALYPVHRIFCVGRNYAEHAREMGHAVDREAPFYFTKPATAIAPSDAVIAYPPGTANYHYEMELVVALGAPAFRVPEADALNAVFGYACGLDMTRRDLQLDARAKGRPWDLGKAFEQSAVIAPITPAAAFGAVGPQRIALTVDGTARQEAHLSDLVWSVAELVSHLSKYYHLAPGDLIYTGTPAGVGAVLPGARLEGTIDGLQPVRLAIGPAEA</sequence>
<protein>
    <submittedName>
        <fullName evidence="3">Fumarylpyruvate hydrolase</fullName>
        <ecNumber evidence="3">3.7.1.20</ecNumber>
    </submittedName>
</protein>
<evidence type="ECO:0000259" key="2">
    <source>
        <dbReference type="Pfam" id="PF01557"/>
    </source>
</evidence>
<dbReference type="RefSeq" id="WP_237346158.1">
    <property type="nucleotide sequence ID" value="NZ_JABWGX010000016.1"/>
</dbReference>
<accession>A0ABU0L962</accession>
<evidence type="ECO:0000313" key="4">
    <source>
        <dbReference type="Proteomes" id="UP001241747"/>
    </source>
</evidence>
<name>A0ABU0L962_XANAG</name>
<comment type="caution">
    <text evidence="3">The sequence shown here is derived from an EMBL/GenBank/DDBJ whole genome shotgun (WGS) entry which is preliminary data.</text>
</comment>
<keyword evidence="4" id="KW-1185">Reference proteome</keyword>
<evidence type="ECO:0000313" key="3">
    <source>
        <dbReference type="EMBL" id="MDQ0503627.1"/>
    </source>
</evidence>
<keyword evidence="3" id="KW-0378">Hydrolase</keyword>
<dbReference type="InterPro" id="IPR036663">
    <property type="entry name" value="Fumarylacetoacetase_C_sf"/>
</dbReference>
<dbReference type="Proteomes" id="UP001241747">
    <property type="component" value="Unassembled WGS sequence"/>
</dbReference>
<dbReference type="Gene3D" id="3.90.850.10">
    <property type="entry name" value="Fumarylacetoacetase-like, C-terminal domain"/>
    <property type="match status" value="1"/>
</dbReference>
<dbReference type="SUPFAM" id="SSF56529">
    <property type="entry name" value="FAH"/>
    <property type="match status" value="1"/>
</dbReference>
<dbReference type="EMBL" id="JAUSVY010000001">
    <property type="protein sequence ID" value="MDQ0503627.1"/>
    <property type="molecule type" value="Genomic_DNA"/>
</dbReference>
<organism evidence="3 4">
    <name type="scientific">Xanthobacter agilis</name>
    <dbReference type="NCBI Taxonomy" id="47492"/>
    <lineage>
        <taxon>Bacteria</taxon>
        <taxon>Pseudomonadati</taxon>
        <taxon>Pseudomonadota</taxon>
        <taxon>Alphaproteobacteria</taxon>
        <taxon>Hyphomicrobiales</taxon>
        <taxon>Xanthobacteraceae</taxon>
        <taxon>Xanthobacter</taxon>
    </lineage>
</organism>
<gene>
    <name evidence="3" type="ORF">QOZ94_000397</name>
</gene>
<evidence type="ECO:0000256" key="1">
    <source>
        <dbReference type="ARBA" id="ARBA00022723"/>
    </source>
</evidence>
<feature type="domain" description="Fumarylacetoacetase-like C-terminal" evidence="2">
    <location>
        <begin position="37"/>
        <end position="232"/>
    </location>
</feature>
<dbReference type="EC" id="3.7.1.20" evidence="3"/>
<dbReference type="PANTHER" id="PTHR11820">
    <property type="entry name" value="ACYLPYRUVASE"/>
    <property type="match status" value="1"/>
</dbReference>
<dbReference type="Pfam" id="PF01557">
    <property type="entry name" value="FAA_hydrolase"/>
    <property type="match status" value="1"/>
</dbReference>
<dbReference type="InterPro" id="IPR011234">
    <property type="entry name" value="Fumarylacetoacetase-like_C"/>
</dbReference>
<proteinExistence type="predicted"/>
<dbReference type="PANTHER" id="PTHR11820:SF90">
    <property type="entry name" value="FLUTATHIONE S-TRANSFERASE"/>
    <property type="match status" value="1"/>
</dbReference>
<dbReference type="GO" id="GO:0034545">
    <property type="term" value="F:fumarylpyruvate hydrolase activity"/>
    <property type="evidence" value="ECO:0007669"/>
    <property type="project" value="UniProtKB-EC"/>
</dbReference>